<keyword evidence="1" id="KW-0175">Coiled coil</keyword>
<feature type="compositionally biased region" description="Polar residues" evidence="2">
    <location>
        <begin position="1"/>
        <end position="11"/>
    </location>
</feature>
<dbReference type="GO" id="GO:0003682">
    <property type="term" value="F:chromatin binding"/>
    <property type="evidence" value="ECO:0007669"/>
    <property type="project" value="TreeGrafter"/>
</dbReference>
<feature type="compositionally biased region" description="Polar residues" evidence="2">
    <location>
        <begin position="680"/>
        <end position="704"/>
    </location>
</feature>
<dbReference type="Proteomes" id="UP000053201">
    <property type="component" value="Unassembled WGS sequence"/>
</dbReference>
<feature type="region of interest" description="Disordered" evidence="2">
    <location>
        <begin position="68"/>
        <end position="224"/>
    </location>
</feature>
<evidence type="ECO:0000256" key="1">
    <source>
        <dbReference type="SAM" id="Coils"/>
    </source>
</evidence>
<dbReference type="PANTHER" id="PTHR43941">
    <property type="entry name" value="STRUCTURAL MAINTENANCE OF CHROMOSOMES PROTEIN 2"/>
    <property type="match status" value="1"/>
</dbReference>
<sequence length="1379" mass="154306">MFASRTTSPPSGNVPPSRKPPDKGALAQKRRAPGTLDLLKAEARKQGKGARPISSLLSQLEDFTVEMSPSLNGHSDLSFVAEEKESNVDRSESSSDMNDGLDFESDKILADIEKLLPGRGKGSRNRQTSPSRSSESSHASKTSVSSGSSPRGGSDHERPQLQAPPRMGPITAGTVRTRLIVPPRKAVSPSSSAGSLLSASSTPSVPPRTRNPSNDIGRNTSPSPALIIGDTCLNVILKMRIIDAFAKQPTINGSDRNEDTETGNDSFMPGGKRLSSFTVTTTSSMADVADGMIMQLMAREAMQDAARFRVLPAEKYEERKKDLKSLSNQISSLQSRLALETKIREAALSLARLDSKDRAQAQAAKEQLAQADKKVDAIAAELWGCLSRLIEVERMVFKHIGGVLRWGAANAKDGNELSPSRYMDGDTSSVVELQRKLASAETRIKEQERENLALKNTITRLEYEQEPIRKLAAEAKREARMTREFRQQVQLGGTPSTADYNKAQLDLATTRAELAATMEELTAARDNIAMLQLQLDENVTAMEAKNQTIADLLAENEEVTNQADMKAAAAALSTTPSSGDEKPARSSVWYRQQMSQQLATQSESMRSVLGAQLRDAVLERERLKLQLNEEQEISSDLRRQLEEMRQEGQQPSPITLLKSPRGGPKSDSDTETEDDDENKSVLSLRSINSNIMRQGNNTRSSSESLKLDAKVQQQESLIADLRRQLSKNVTAMAISEEDLAKCRQLYSQVTATMRKRDHQAFSVDALINGVEEILKERASLASELQDVQRHVENVAVREVELENARSGSTKELAELQILLRKTQAERDRIKEDHASVVRELALVRSTDSLNASRNLSQSVDKQQEELEVQRTQYENRIGLLEKEVTMKSERLEEVVAELEKLRRERNDLEEECSDIKEQLADLDRELMEQARSMEEKHRNEMELLRNSQREELDGLTDDLLMARRECSDLRTRWENMGKDMVVGEGQKEKSIEKEESLKASVSSSSDDVEALRAEHERALTELRQTYDAEIASLTTDTEQMRARLDVSETALVTSKQQFFQQRERLQEEIDSLQREKDAIETALRDEKARVESSLADLTQQKAQAESRLQQIEADLAKAEKRAQEAEAEASSMVAELESLRIQVDSKEEELTSLRLRMDEKEKQLQEALSIAGEIGEIQDMLENKESEISNARAEAERATSELAQYKESMAAKEKEFAEGSRLVETMQIMVMDLKKGKADMVEEMEDCRYREEIMRRKLSKLESEYEKLTRSNKELETEAAEHNELVSKQKAELDALKAQIQDLSIEKLGSSSDGAPSSAASMRADFRKLVADLRAEHSAQLTKEISARQTLESEMRRIKREKEMAGYRMVNKEVQTIIA</sequence>
<feature type="region of interest" description="Disordered" evidence="2">
    <location>
        <begin position="983"/>
        <end position="1008"/>
    </location>
</feature>
<accession>A0A0L0HEY2</accession>
<name>A0A0L0HEY2_SPIPD</name>
<feature type="coiled-coil region" evidence="1">
    <location>
        <begin position="1251"/>
        <end position="1306"/>
    </location>
</feature>
<feature type="compositionally biased region" description="Basic and acidic residues" evidence="2">
    <location>
        <begin position="81"/>
        <end position="93"/>
    </location>
</feature>
<proteinExistence type="predicted"/>
<dbReference type="GO" id="GO:0000793">
    <property type="term" value="C:condensed chromosome"/>
    <property type="evidence" value="ECO:0007669"/>
    <property type="project" value="TreeGrafter"/>
</dbReference>
<dbReference type="RefSeq" id="XP_016607686.1">
    <property type="nucleotide sequence ID" value="XM_016753269.1"/>
</dbReference>
<feature type="coiled-coil region" evidence="1">
    <location>
        <begin position="770"/>
        <end position="965"/>
    </location>
</feature>
<protein>
    <recommendedName>
        <fullName evidence="3">Up-regulated during septation protein 1 domain-containing protein</fullName>
    </recommendedName>
</protein>
<reference evidence="4 5" key="1">
    <citation type="submission" date="2009-08" db="EMBL/GenBank/DDBJ databases">
        <title>The Genome Sequence of Spizellomyces punctatus strain DAOM BR117.</title>
        <authorList>
            <consortium name="The Broad Institute Genome Sequencing Platform"/>
            <person name="Russ C."/>
            <person name="Cuomo C."/>
            <person name="Shea T."/>
            <person name="Young S.K."/>
            <person name="Zeng Q."/>
            <person name="Koehrsen M."/>
            <person name="Haas B."/>
            <person name="Borodovsky M."/>
            <person name="Guigo R."/>
            <person name="Alvarado L."/>
            <person name="Berlin A."/>
            <person name="Bochicchio J."/>
            <person name="Borenstein D."/>
            <person name="Chapman S."/>
            <person name="Chen Z."/>
            <person name="Engels R."/>
            <person name="Freedman E."/>
            <person name="Gellesch M."/>
            <person name="Goldberg J."/>
            <person name="Griggs A."/>
            <person name="Gujja S."/>
            <person name="Heiman D."/>
            <person name="Hepburn T."/>
            <person name="Howarth C."/>
            <person name="Jen D."/>
            <person name="Larson L."/>
            <person name="Lewis B."/>
            <person name="Mehta T."/>
            <person name="Park D."/>
            <person name="Pearson M."/>
            <person name="Roberts A."/>
            <person name="Saif S."/>
            <person name="Shenoy N."/>
            <person name="Sisk P."/>
            <person name="Stolte C."/>
            <person name="Sykes S."/>
            <person name="Thomson T."/>
            <person name="Walk T."/>
            <person name="White J."/>
            <person name="Yandava C."/>
            <person name="Burger G."/>
            <person name="Gray M.W."/>
            <person name="Holland P.W.H."/>
            <person name="King N."/>
            <person name="Lang F.B.F."/>
            <person name="Roger A.J."/>
            <person name="Ruiz-Trillo I."/>
            <person name="Lander E."/>
            <person name="Nusbaum C."/>
        </authorList>
    </citation>
    <scope>NUCLEOTIDE SEQUENCE [LARGE SCALE GENOMIC DNA]</scope>
    <source>
        <strain evidence="4 5">DAOM BR117</strain>
    </source>
</reference>
<dbReference type="GeneID" id="27688448"/>
<feature type="region of interest" description="Disordered" evidence="2">
    <location>
        <begin position="1"/>
        <end position="36"/>
    </location>
</feature>
<feature type="domain" description="Up-regulated during septation protein 1" evidence="3">
    <location>
        <begin position="294"/>
        <end position="406"/>
    </location>
</feature>
<evidence type="ECO:0000313" key="4">
    <source>
        <dbReference type="EMBL" id="KNC99647.1"/>
    </source>
</evidence>
<feature type="compositionally biased region" description="Low complexity" evidence="2">
    <location>
        <begin position="129"/>
        <end position="149"/>
    </location>
</feature>
<feature type="compositionally biased region" description="Low complexity" evidence="2">
    <location>
        <begin position="187"/>
        <end position="203"/>
    </location>
</feature>
<dbReference type="VEuPathDB" id="FungiDB:SPPG_05029"/>
<dbReference type="GO" id="GO:0007076">
    <property type="term" value="P:mitotic chromosome condensation"/>
    <property type="evidence" value="ECO:0007669"/>
    <property type="project" value="TreeGrafter"/>
</dbReference>
<dbReference type="RefSeq" id="XP_016607687.1">
    <property type="nucleotide sequence ID" value="XM_016753270.1"/>
</dbReference>
<feature type="region of interest" description="Disordered" evidence="2">
    <location>
        <begin position="642"/>
        <end position="707"/>
    </location>
</feature>
<evidence type="ECO:0000313" key="5">
    <source>
        <dbReference type="Proteomes" id="UP000053201"/>
    </source>
</evidence>
<dbReference type="EMBL" id="KQ257457">
    <property type="protein sequence ID" value="KNC99647.1"/>
    <property type="molecule type" value="Genomic_DNA"/>
</dbReference>
<feature type="compositionally biased region" description="Polar residues" evidence="2">
    <location>
        <begin position="210"/>
        <end position="223"/>
    </location>
</feature>
<evidence type="ECO:0000256" key="2">
    <source>
        <dbReference type="SAM" id="MobiDB-lite"/>
    </source>
</evidence>
<keyword evidence="5" id="KW-1185">Reference proteome</keyword>
<dbReference type="PANTHER" id="PTHR43941:SF5">
    <property type="entry name" value="ELKS_RAB6-INTERACTING_CAST FAMILY PROTEIN"/>
    <property type="match status" value="1"/>
</dbReference>
<dbReference type="GO" id="GO:0000785">
    <property type="term" value="C:chromatin"/>
    <property type="evidence" value="ECO:0007669"/>
    <property type="project" value="TreeGrafter"/>
</dbReference>
<feature type="compositionally biased region" description="Basic and acidic residues" evidence="2">
    <location>
        <begin position="985"/>
        <end position="997"/>
    </location>
</feature>
<dbReference type="Pfam" id="PF15456">
    <property type="entry name" value="Uds1"/>
    <property type="match status" value="1"/>
</dbReference>
<organism evidence="4 5">
    <name type="scientific">Spizellomyces punctatus (strain DAOM BR117)</name>
    <dbReference type="NCBI Taxonomy" id="645134"/>
    <lineage>
        <taxon>Eukaryota</taxon>
        <taxon>Fungi</taxon>
        <taxon>Fungi incertae sedis</taxon>
        <taxon>Chytridiomycota</taxon>
        <taxon>Chytridiomycota incertae sedis</taxon>
        <taxon>Chytridiomycetes</taxon>
        <taxon>Spizellomycetales</taxon>
        <taxon>Spizellomycetaceae</taxon>
        <taxon>Spizellomyces</taxon>
    </lineage>
</organism>
<gene>
    <name evidence="4" type="ORF">SPPG_05029</name>
</gene>
<dbReference type="EMBL" id="KQ257457">
    <property type="protein sequence ID" value="KNC99646.1"/>
    <property type="molecule type" value="Genomic_DNA"/>
</dbReference>
<feature type="coiled-coil region" evidence="1">
    <location>
        <begin position="430"/>
        <end position="464"/>
    </location>
</feature>
<dbReference type="GO" id="GO:0000796">
    <property type="term" value="C:condensin complex"/>
    <property type="evidence" value="ECO:0007669"/>
    <property type="project" value="TreeGrafter"/>
</dbReference>
<feature type="coiled-coil region" evidence="1">
    <location>
        <begin position="1055"/>
        <end position="1215"/>
    </location>
</feature>
<dbReference type="InterPro" id="IPR029191">
    <property type="entry name" value="Uds1"/>
</dbReference>
<dbReference type="OrthoDB" id="5569911at2759"/>
<dbReference type="OMA" id="IDDYEVM"/>
<feature type="coiled-coil region" evidence="1">
    <location>
        <begin position="500"/>
        <end position="562"/>
    </location>
</feature>
<dbReference type="eggNOG" id="ENOG502SA4C">
    <property type="taxonomic scope" value="Eukaryota"/>
</dbReference>
<evidence type="ECO:0000259" key="3">
    <source>
        <dbReference type="Pfam" id="PF15456"/>
    </source>
</evidence>
<feature type="region of interest" description="Disordered" evidence="2">
    <location>
        <begin position="565"/>
        <end position="595"/>
    </location>
</feature>
<dbReference type="STRING" id="645134.A0A0L0HEY2"/>
<feature type="region of interest" description="Disordered" evidence="2">
    <location>
        <begin position="250"/>
        <end position="273"/>
    </location>
</feature>
<feature type="compositionally biased region" description="Basic and acidic residues" evidence="2">
    <location>
        <begin position="104"/>
        <end position="116"/>
    </location>
</feature>